<evidence type="ECO:0000313" key="2">
    <source>
        <dbReference type="Proteomes" id="UP000004277"/>
    </source>
</evidence>
<keyword evidence="2" id="KW-1185">Reference proteome</keyword>
<protein>
    <submittedName>
        <fullName evidence="1">Sigma-54-dependent Fis family transcriptional regulator</fullName>
    </submittedName>
</protein>
<sequence length="477" mass="51162">MPHLLIVDDDASICETLSDIAADEGFTCAVAGTLRDACLQIGWQQPHAVLVDLTLPDGSGMELFNEVGAAGTQVVVMTGDATVDTAVKALRHGATDYLVKPLSAYQVRALLRRAAQQCSAAPERAPAAVTAAAAASAAAAAGAGGLVGTSPAMLQVYEQINKVAPTEATVLLIGESGTGKELAAQTIHRLSARARHNFIAVNCGAISPHLIESEMFGHERGSFTGAERQHKGYFERADGGTLFLDEITEMPLELQVKLLRVLESGGFMRVGTNRELRSDVRVLAATNRNPEEAVAEGKLRADLYHRLNVFPIELPPLRERGDDVQAIAQMLLDLLNSEHGTQRRFAPEVLESMRLHTWPGNVRELRNFVQRAYIMSDDDIIRETQVPVAMEVVHSAPGTVVSVPVGMSLADADRELIFATLEQCAGVKKHAAEILGISLKTLYNRLEEYAARGEYPPRGRSTAAENAGDAGEPPAPA</sequence>
<proteinExistence type="predicted"/>
<name>A0ACD3SNH4_9BURK</name>
<dbReference type="EMBL" id="AKCV02000020">
    <property type="protein sequence ID" value="TMS57723.1"/>
    <property type="molecule type" value="Genomic_DNA"/>
</dbReference>
<evidence type="ECO:0000313" key="1">
    <source>
        <dbReference type="EMBL" id="TMS57723.1"/>
    </source>
</evidence>
<gene>
    <name evidence="1" type="ORF">MW7_011190</name>
</gene>
<accession>A0ACD3SNH4</accession>
<organism evidence="1 2">
    <name type="scientific">Imbroritus primus</name>
    <dbReference type="NCBI Taxonomy" id="3058603"/>
    <lineage>
        <taxon>Bacteria</taxon>
        <taxon>Pseudomonadati</taxon>
        <taxon>Pseudomonadota</taxon>
        <taxon>Betaproteobacteria</taxon>
        <taxon>Burkholderiales</taxon>
        <taxon>Burkholderiaceae</taxon>
        <taxon>Imbroritus</taxon>
    </lineage>
</organism>
<comment type="caution">
    <text evidence="1">The sequence shown here is derived from an EMBL/GenBank/DDBJ whole genome shotgun (WGS) entry which is preliminary data.</text>
</comment>
<reference evidence="1" key="1">
    <citation type="submission" date="2019-05" db="EMBL/GenBank/DDBJ databases">
        <title>Revised genome assembly of Burkholderiaceae (previously Ralstonia) sp. PBA.</title>
        <authorList>
            <person name="Gan H.M."/>
        </authorList>
    </citation>
    <scope>NUCLEOTIDE SEQUENCE</scope>
    <source>
        <strain evidence="1">PBA</strain>
    </source>
</reference>
<dbReference type="Proteomes" id="UP000004277">
    <property type="component" value="Unassembled WGS sequence"/>
</dbReference>